<dbReference type="EMBL" id="MU853360">
    <property type="protein sequence ID" value="KAK4108797.1"/>
    <property type="molecule type" value="Genomic_DNA"/>
</dbReference>
<accession>A0AAN6QEL0</accession>
<dbReference type="RefSeq" id="XP_064666367.1">
    <property type="nucleotide sequence ID" value="XM_064816026.1"/>
</dbReference>
<protein>
    <submittedName>
        <fullName evidence="1">Uncharacterized protein</fullName>
    </submittedName>
</protein>
<proteinExistence type="predicted"/>
<sequence>MQLLWSSRAHRGCRFLGRGREADSDFELGRCARDTTWPESRPTSHRPGSWETDGVDPLFDPSYRDVLVPEAELRLGSETMGFVTSCTANSELPLPPTLKLAPSSSRPSLLHFNSRRLELGSALSRCCQSDGLVRSFRVQLSWVTEELHVG</sequence>
<dbReference type="AlphaFoldDB" id="A0AAN6QEL0"/>
<name>A0AAN6QEL0_9PEZI</name>
<comment type="caution">
    <text evidence="1">The sequence shown here is derived from an EMBL/GenBank/DDBJ whole genome shotgun (WGS) entry which is preliminary data.</text>
</comment>
<reference evidence="1" key="1">
    <citation type="journal article" date="2023" name="Mol. Phylogenet. Evol.">
        <title>Genome-scale phylogeny and comparative genomics of the fungal order Sordariales.</title>
        <authorList>
            <person name="Hensen N."/>
            <person name="Bonometti L."/>
            <person name="Westerberg I."/>
            <person name="Brannstrom I.O."/>
            <person name="Guillou S."/>
            <person name="Cros-Aarteil S."/>
            <person name="Calhoun S."/>
            <person name="Haridas S."/>
            <person name="Kuo A."/>
            <person name="Mondo S."/>
            <person name="Pangilinan J."/>
            <person name="Riley R."/>
            <person name="LaButti K."/>
            <person name="Andreopoulos B."/>
            <person name="Lipzen A."/>
            <person name="Chen C."/>
            <person name="Yan M."/>
            <person name="Daum C."/>
            <person name="Ng V."/>
            <person name="Clum A."/>
            <person name="Steindorff A."/>
            <person name="Ohm R.A."/>
            <person name="Martin F."/>
            <person name="Silar P."/>
            <person name="Natvig D.O."/>
            <person name="Lalanne C."/>
            <person name="Gautier V."/>
            <person name="Ament-Velasquez S.L."/>
            <person name="Kruys A."/>
            <person name="Hutchinson M.I."/>
            <person name="Powell A.J."/>
            <person name="Barry K."/>
            <person name="Miller A.N."/>
            <person name="Grigoriev I.V."/>
            <person name="Debuchy R."/>
            <person name="Gladieux P."/>
            <person name="Hiltunen Thoren M."/>
            <person name="Johannesson H."/>
        </authorList>
    </citation>
    <scope>NUCLEOTIDE SEQUENCE</scope>
    <source>
        <strain evidence="1">CBS 508.74</strain>
    </source>
</reference>
<keyword evidence="2" id="KW-1185">Reference proteome</keyword>
<organism evidence="1 2">
    <name type="scientific">Canariomyces notabilis</name>
    <dbReference type="NCBI Taxonomy" id="2074819"/>
    <lineage>
        <taxon>Eukaryota</taxon>
        <taxon>Fungi</taxon>
        <taxon>Dikarya</taxon>
        <taxon>Ascomycota</taxon>
        <taxon>Pezizomycotina</taxon>
        <taxon>Sordariomycetes</taxon>
        <taxon>Sordariomycetidae</taxon>
        <taxon>Sordariales</taxon>
        <taxon>Chaetomiaceae</taxon>
        <taxon>Canariomyces</taxon>
    </lineage>
</organism>
<evidence type="ECO:0000313" key="2">
    <source>
        <dbReference type="Proteomes" id="UP001302812"/>
    </source>
</evidence>
<reference evidence="1" key="2">
    <citation type="submission" date="2023-05" db="EMBL/GenBank/DDBJ databases">
        <authorList>
            <consortium name="Lawrence Berkeley National Laboratory"/>
            <person name="Steindorff A."/>
            <person name="Hensen N."/>
            <person name="Bonometti L."/>
            <person name="Westerberg I."/>
            <person name="Brannstrom I.O."/>
            <person name="Guillou S."/>
            <person name="Cros-Aarteil S."/>
            <person name="Calhoun S."/>
            <person name="Haridas S."/>
            <person name="Kuo A."/>
            <person name="Mondo S."/>
            <person name="Pangilinan J."/>
            <person name="Riley R."/>
            <person name="Labutti K."/>
            <person name="Andreopoulos B."/>
            <person name="Lipzen A."/>
            <person name="Chen C."/>
            <person name="Yanf M."/>
            <person name="Daum C."/>
            <person name="Ng V."/>
            <person name="Clum A."/>
            <person name="Ohm R."/>
            <person name="Martin F."/>
            <person name="Silar P."/>
            <person name="Natvig D."/>
            <person name="Lalanne C."/>
            <person name="Gautier V."/>
            <person name="Ament-Velasquez S.L."/>
            <person name="Kruys A."/>
            <person name="Hutchinson M.I."/>
            <person name="Powell A.J."/>
            <person name="Barry K."/>
            <person name="Miller A.N."/>
            <person name="Grigoriev I.V."/>
            <person name="Debuchy R."/>
            <person name="Gladieux P."/>
            <person name="Thoren M.H."/>
            <person name="Johannesson H."/>
        </authorList>
    </citation>
    <scope>NUCLEOTIDE SEQUENCE</scope>
    <source>
        <strain evidence="1">CBS 508.74</strain>
    </source>
</reference>
<dbReference type="GeneID" id="89940151"/>
<gene>
    <name evidence="1" type="ORF">N656DRAFT_783761</name>
</gene>
<evidence type="ECO:0000313" key="1">
    <source>
        <dbReference type="EMBL" id="KAK4108797.1"/>
    </source>
</evidence>
<dbReference type="Proteomes" id="UP001302812">
    <property type="component" value="Unassembled WGS sequence"/>
</dbReference>